<proteinExistence type="predicted"/>
<reference evidence="2 3" key="1">
    <citation type="journal article" date="2019" name="Commun. Biol.">
        <title>The bagworm genome reveals a unique fibroin gene that provides high tensile strength.</title>
        <authorList>
            <person name="Kono N."/>
            <person name="Nakamura H."/>
            <person name="Ohtoshi R."/>
            <person name="Tomita M."/>
            <person name="Numata K."/>
            <person name="Arakawa K."/>
        </authorList>
    </citation>
    <scope>NUCLEOTIDE SEQUENCE [LARGE SCALE GENOMIC DNA]</scope>
</reference>
<dbReference type="EMBL" id="BGZK01000012">
    <property type="protein sequence ID" value="GBP04014.1"/>
    <property type="molecule type" value="Genomic_DNA"/>
</dbReference>
<accession>A0A4C1SPX2</accession>
<organism evidence="2 3">
    <name type="scientific">Eumeta variegata</name>
    <name type="common">Bagworm moth</name>
    <name type="synonym">Eumeta japonica</name>
    <dbReference type="NCBI Taxonomy" id="151549"/>
    <lineage>
        <taxon>Eukaryota</taxon>
        <taxon>Metazoa</taxon>
        <taxon>Ecdysozoa</taxon>
        <taxon>Arthropoda</taxon>
        <taxon>Hexapoda</taxon>
        <taxon>Insecta</taxon>
        <taxon>Pterygota</taxon>
        <taxon>Neoptera</taxon>
        <taxon>Endopterygota</taxon>
        <taxon>Lepidoptera</taxon>
        <taxon>Glossata</taxon>
        <taxon>Ditrysia</taxon>
        <taxon>Tineoidea</taxon>
        <taxon>Psychidae</taxon>
        <taxon>Oiketicinae</taxon>
        <taxon>Eumeta</taxon>
    </lineage>
</organism>
<gene>
    <name evidence="2" type="ORF">EVAR_74785_1</name>
</gene>
<evidence type="ECO:0000256" key="1">
    <source>
        <dbReference type="SAM" id="MobiDB-lite"/>
    </source>
</evidence>
<dbReference type="Proteomes" id="UP000299102">
    <property type="component" value="Unassembled WGS sequence"/>
</dbReference>
<comment type="caution">
    <text evidence="2">The sequence shown here is derived from an EMBL/GenBank/DDBJ whole genome shotgun (WGS) entry which is preliminary data.</text>
</comment>
<keyword evidence="3" id="KW-1185">Reference proteome</keyword>
<feature type="compositionally biased region" description="Pro residues" evidence="1">
    <location>
        <begin position="174"/>
        <end position="184"/>
    </location>
</feature>
<evidence type="ECO:0000313" key="2">
    <source>
        <dbReference type="EMBL" id="GBP04014.1"/>
    </source>
</evidence>
<sequence length="184" mass="20947">MTAAHGHSQLQRSHHCAASVLYKNRTSDVGEIRLMVEKWDDGRVGRGKCHSLNETQQRKLLFHVHIIANLAGLSVRQIPKPKVGDECRSRLYGDRYRNWNDMDRLTEKLEIIKEKRPSAKSNEPFYFTAQIPSRQGQSLIFENFIQTRQRRAKANFVNMAAEGATLRAENKGGAPPPRTPHCAS</sequence>
<feature type="region of interest" description="Disordered" evidence="1">
    <location>
        <begin position="165"/>
        <end position="184"/>
    </location>
</feature>
<evidence type="ECO:0000313" key="3">
    <source>
        <dbReference type="Proteomes" id="UP000299102"/>
    </source>
</evidence>
<protein>
    <submittedName>
        <fullName evidence="2">Uncharacterized protein</fullName>
    </submittedName>
</protein>
<name>A0A4C1SPX2_EUMVA</name>
<dbReference type="AlphaFoldDB" id="A0A4C1SPX2"/>